<organism evidence="1 2">
    <name type="scientific">Ajellomyces dermatitidis (strain ER-3 / ATCC MYA-2586)</name>
    <name type="common">Blastomyces dermatitidis</name>
    <dbReference type="NCBI Taxonomy" id="559297"/>
    <lineage>
        <taxon>Eukaryota</taxon>
        <taxon>Fungi</taxon>
        <taxon>Dikarya</taxon>
        <taxon>Ascomycota</taxon>
        <taxon>Pezizomycotina</taxon>
        <taxon>Eurotiomycetes</taxon>
        <taxon>Eurotiomycetidae</taxon>
        <taxon>Onygenales</taxon>
        <taxon>Ajellomycetaceae</taxon>
        <taxon>Blastomyces</taxon>
    </lineage>
</organism>
<reference evidence="2" key="1">
    <citation type="journal article" date="2015" name="PLoS Genet.">
        <title>The dynamic genome and transcriptome of the human fungal pathogen Blastomyces and close relative Emmonsia.</title>
        <authorList>
            <person name="Munoz J.F."/>
            <person name="Gauthier G.M."/>
            <person name="Desjardins C.A."/>
            <person name="Gallo J.E."/>
            <person name="Holder J."/>
            <person name="Sullivan T.D."/>
            <person name="Marty A.J."/>
            <person name="Carmen J.C."/>
            <person name="Chen Z."/>
            <person name="Ding L."/>
            <person name="Gujja S."/>
            <person name="Magrini V."/>
            <person name="Misas E."/>
            <person name="Mitreva M."/>
            <person name="Priest M."/>
            <person name="Saif S."/>
            <person name="Whiston E.A."/>
            <person name="Young S."/>
            <person name="Zeng Q."/>
            <person name="Goldman W.E."/>
            <person name="Mardis E.R."/>
            <person name="Taylor J.W."/>
            <person name="McEwen J.G."/>
            <person name="Clay O.K."/>
            <person name="Klein B.S."/>
            <person name="Cuomo C.A."/>
        </authorList>
    </citation>
    <scope>NUCLEOTIDE SEQUENCE [LARGE SCALE GENOMIC DNA]</scope>
    <source>
        <strain evidence="2">ER-3 / ATCC MYA-2586</strain>
    </source>
</reference>
<protein>
    <submittedName>
        <fullName evidence="1">Uncharacterized protein</fullName>
    </submittedName>
</protein>
<evidence type="ECO:0000313" key="2">
    <source>
        <dbReference type="Proteomes" id="UP000002039"/>
    </source>
</evidence>
<proteinExistence type="predicted"/>
<dbReference type="EMBL" id="EQ999978">
    <property type="protein sequence ID" value="EEQ91317.2"/>
    <property type="molecule type" value="Genomic_DNA"/>
</dbReference>
<evidence type="ECO:0000313" key="1">
    <source>
        <dbReference type="EMBL" id="EEQ91317.2"/>
    </source>
</evidence>
<dbReference type="Proteomes" id="UP000002039">
    <property type="component" value="Unassembled WGS sequence"/>
</dbReference>
<dbReference type="GeneID" id="69028313"/>
<gene>
    <name evidence="1" type="ORF">BDCG_06437</name>
</gene>
<accession>A0ABP2F377</accession>
<keyword evidence="2" id="KW-1185">Reference proteome</keyword>
<name>A0ABP2F377_AJEDR</name>
<sequence length="275" mass="31208">MCLYKQRNFHGVTAIVIGLRVADYDATMIPRELRRIVEYEGNFRACRDHLRDMRETGKPAISTVVSEPNDAKTKLCHVSFNQHPASSPLSEAPRRDVCKQVRVNMDTNVLIRSGDILDLYRDFDRVLQALINDGWIVLKDATDTNSIERVASNQHVNHLLAGVSPQPFKQNLAILMPASRLKNSPFERFPRGETLADKKDEVLGLTCYHLFGKDNKSQWRWQYDIGGSKGDLPTAIAATGGDVIICSGWLLRQLPEPEAKTDLYVVNYYRSDHPW</sequence>
<dbReference type="RefSeq" id="XP_045277873.1">
    <property type="nucleotide sequence ID" value="XM_045422172.1"/>
</dbReference>